<dbReference type="Pfam" id="PF00560">
    <property type="entry name" value="LRR_1"/>
    <property type="match status" value="3"/>
</dbReference>
<proteinExistence type="predicted"/>
<dbReference type="InterPro" id="IPR053038">
    <property type="entry name" value="RLP_Defense"/>
</dbReference>
<dbReference type="Gene3D" id="3.80.10.10">
    <property type="entry name" value="Ribonuclease Inhibitor"/>
    <property type="match status" value="1"/>
</dbReference>
<organism evidence="1 2">
    <name type="scientific">Prunus yedoensis var. nudiflora</name>
    <dbReference type="NCBI Taxonomy" id="2094558"/>
    <lineage>
        <taxon>Eukaryota</taxon>
        <taxon>Viridiplantae</taxon>
        <taxon>Streptophyta</taxon>
        <taxon>Embryophyta</taxon>
        <taxon>Tracheophyta</taxon>
        <taxon>Spermatophyta</taxon>
        <taxon>Magnoliopsida</taxon>
        <taxon>eudicotyledons</taxon>
        <taxon>Gunneridae</taxon>
        <taxon>Pentapetalae</taxon>
        <taxon>rosids</taxon>
        <taxon>fabids</taxon>
        <taxon>Rosales</taxon>
        <taxon>Rosaceae</taxon>
        <taxon>Amygdaloideae</taxon>
        <taxon>Amygdaleae</taxon>
        <taxon>Prunus</taxon>
    </lineage>
</organism>
<keyword evidence="1" id="KW-0675">Receptor</keyword>
<keyword evidence="2" id="KW-1185">Reference proteome</keyword>
<gene>
    <name evidence="1" type="ORF">Pyn_26414</name>
</gene>
<dbReference type="PANTHER" id="PTHR48064">
    <property type="entry name" value="OS01G0750400 PROTEIN"/>
    <property type="match status" value="1"/>
</dbReference>
<dbReference type="InterPro" id="IPR001611">
    <property type="entry name" value="Leu-rich_rpt"/>
</dbReference>
<dbReference type="AlphaFoldDB" id="A0A314ZXF1"/>
<protein>
    <submittedName>
        <fullName evidence="1">Tyrosine-sulfated glycopeptide receptor 1-like</fullName>
    </submittedName>
</protein>
<dbReference type="EMBL" id="PJQY01000002">
    <property type="protein sequence ID" value="PQQ21958.1"/>
    <property type="molecule type" value="Genomic_DNA"/>
</dbReference>
<dbReference type="SUPFAM" id="SSF52058">
    <property type="entry name" value="L domain-like"/>
    <property type="match status" value="1"/>
</dbReference>
<reference evidence="1 2" key="1">
    <citation type="submission" date="2018-02" db="EMBL/GenBank/DDBJ databases">
        <title>Draft genome of wild Prunus yedoensis var. nudiflora.</title>
        <authorList>
            <person name="Baek S."/>
            <person name="Kim J.-H."/>
            <person name="Choi K."/>
            <person name="Kim G.-B."/>
            <person name="Cho A."/>
            <person name="Jang H."/>
            <person name="Shin C.-H."/>
            <person name="Yu H.-J."/>
            <person name="Mun J.-H."/>
        </authorList>
    </citation>
    <scope>NUCLEOTIDE SEQUENCE [LARGE SCALE GENOMIC DNA]</scope>
    <source>
        <strain evidence="2">cv. Jeju island</strain>
        <tissue evidence="1">Leaf</tissue>
    </source>
</reference>
<comment type="caution">
    <text evidence="1">The sequence shown here is derived from an EMBL/GenBank/DDBJ whole genome shotgun (WGS) entry which is preliminary data.</text>
</comment>
<dbReference type="Proteomes" id="UP000250321">
    <property type="component" value="Unassembled WGS sequence"/>
</dbReference>
<dbReference type="PANTHER" id="PTHR48064:SF8">
    <property type="entry name" value="RECEPTOR PROTEIN-TYROSINE KINASE CEPR2-LIKE"/>
    <property type="match status" value="1"/>
</dbReference>
<name>A0A314ZXF1_PRUYE</name>
<accession>A0A314ZXF1</accession>
<evidence type="ECO:0000313" key="2">
    <source>
        <dbReference type="Proteomes" id="UP000250321"/>
    </source>
</evidence>
<dbReference type="OrthoDB" id="2151624at2759"/>
<sequence>MVVSPVCSCLPEGLKEFFLSLNQLEILDLSYNRLSGELPLSLPSNSIQTVDLSCNHFFGAIPSSFFQQASNLTSFNVSNNAFTGGNLAPGLGKCSKLQVFRASHNNLSGLLPEDIYNATKLEEITLPPIHYMEPLVIKLSTSQTLPSLTSTLIILAASFLSIWGSSPS</sequence>
<dbReference type="STRING" id="2094558.A0A314ZXF1"/>
<dbReference type="InterPro" id="IPR032675">
    <property type="entry name" value="LRR_dom_sf"/>
</dbReference>
<evidence type="ECO:0000313" key="1">
    <source>
        <dbReference type="EMBL" id="PQQ21958.1"/>
    </source>
</evidence>